<accession>A0A0G4KCE8</accession>
<organism evidence="3 6">
    <name type="scientific">Verticillium longisporum</name>
    <name type="common">Verticillium dahliae var. longisporum</name>
    <dbReference type="NCBI Taxonomy" id="100787"/>
    <lineage>
        <taxon>Eukaryota</taxon>
        <taxon>Fungi</taxon>
        <taxon>Dikarya</taxon>
        <taxon>Ascomycota</taxon>
        <taxon>Pezizomycotina</taxon>
        <taxon>Sordariomycetes</taxon>
        <taxon>Hypocreomycetidae</taxon>
        <taxon>Glomerellales</taxon>
        <taxon>Plectosphaerellaceae</taxon>
        <taxon>Verticillium</taxon>
    </lineage>
</organism>
<reference evidence="6 7" key="1">
    <citation type="submission" date="2015-05" db="EMBL/GenBank/DDBJ databases">
        <authorList>
            <person name="Fogelqvist Johan"/>
        </authorList>
    </citation>
    <scope>NUCLEOTIDE SEQUENCE [LARGE SCALE GENOMIC DNA]</scope>
    <source>
        <strain evidence="3">VL1</strain>
        <strain evidence="4">VL2</strain>
    </source>
</reference>
<dbReference type="Proteomes" id="UP000045706">
    <property type="component" value="Unassembled WGS sequence"/>
</dbReference>
<dbReference type="AlphaFoldDB" id="A0A0G4KCE8"/>
<keyword evidence="6" id="KW-1185">Reference proteome</keyword>
<evidence type="ECO:0000313" key="3">
    <source>
        <dbReference type="EMBL" id="CRJ80219.1"/>
    </source>
</evidence>
<evidence type="ECO:0000313" key="7">
    <source>
        <dbReference type="Proteomes" id="UP000045706"/>
    </source>
</evidence>
<proteinExistence type="predicted"/>
<dbReference type="OrthoDB" id="2947935at2759"/>
<feature type="domain" description="Cyanovirin-N" evidence="2">
    <location>
        <begin position="54"/>
        <end position="159"/>
    </location>
</feature>
<dbReference type="InterPro" id="IPR011058">
    <property type="entry name" value="Cyanovirin-N"/>
</dbReference>
<dbReference type="Gene3D" id="2.30.60.10">
    <property type="entry name" value="Cyanovirin-N"/>
    <property type="match status" value="1"/>
</dbReference>
<protein>
    <recommendedName>
        <fullName evidence="2">Cyanovirin-N domain-containing protein</fullName>
    </recommendedName>
</protein>
<sequence length="171" mass="19537">MKLTFITLVVGLILGLLSFGVSGDDIKYECKDLLLTSNGQDQWHPEWQSFKLFKKTETVLHAKCLRNDGKTYRCTRINLNDCIGLEVDREANKASLVAEEGGYFNVYCGACILKKTQKSDYIENKLICPYLLAVMPNFDEAWDIDVNLEDILFNDDGRIACNHWRGWDAQC</sequence>
<dbReference type="STRING" id="100787.A0A0G4KCE8"/>
<gene>
    <name evidence="3" type="ORF">BN1708_000191</name>
    <name evidence="4" type="ORF">BN1723_010570</name>
    <name evidence="5" type="ORF">HYQ45_006440</name>
</gene>
<dbReference type="EMBL" id="JAEMWZ010000114">
    <property type="protein sequence ID" value="KAG7135984.1"/>
    <property type="molecule type" value="Genomic_DNA"/>
</dbReference>
<evidence type="ECO:0000256" key="1">
    <source>
        <dbReference type="SAM" id="SignalP"/>
    </source>
</evidence>
<feature type="signal peptide" evidence="1">
    <location>
        <begin position="1"/>
        <end position="23"/>
    </location>
</feature>
<dbReference type="Proteomes" id="UP000044602">
    <property type="component" value="Unassembled WGS sequence"/>
</dbReference>
<reference evidence="5" key="2">
    <citation type="journal article" date="2021" name="Mol. Plant Pathol.">
        <title>A 20-kb lineage-specific genomic region tames virulence in pathogenic amphidiploid Verticillium longisporum.</title>
        <authorList>
            <person name="Harting R."/>
            <person name="Starke J."/>
            <person name="Kusch H."/>
            <person name="Poggeler S."/>
            <person name="Maurus I."/>
            <person name="Schluter R."/>
            <person name="Landesfeind M."/>
            <person name="Bulla I."/>
            <person name="Nowrousian M."/>
            <person name="de Jonge R."/>
            <person name="Stahlhut G."/>
            <person name="Hoff K.J."/>
            <person name="Asshauer K.P."/>
            <person name="Thurmer A."/>
            <person name="Stanke M."/>
            <person name="Daniel R."/>
            <person name="Morgenstern B."/>
            <person name="Thomma B.P.H.J."/>
            <person name="Kronstad J.W."/>
            <person name="Braus-Stromeyer S.A."/>
            <person name="Braus G.H."/>
        </authorList>
    </citation>
    <scope>NUCLEOTIDE SEQUENCE</scope>
    <source>
        <strain evidence="5">Vl32</strain>
    </source>
</reference>
<dbReference type="Proteomes" id="UP000689129">
    <property type="component" value="Unassembled WGS sequence"/>
</dbReference>
<feature type="chain" id="PRO_5007404665" description="Cyanovirin-N domain-containing protein" evidence="1">
    <location>
        <begin position="24"/>
        <end position="171"/>
    </location>
</feature>
<dbReference type="InterPro" id="IPR036673">
    <property type="entry name" value="Cyanovirin-N_sf"/>
</dbReference>
<evidence type="ECO:0000259" key="2">
    <source>
        <dbReference type="Pfam" id="PF08881"/>
    </source>
</evidence>
<dbReference type="SUPFAM" id="SSF51322">
    <property type="entry name" value="Cyanovirin-N"/>
    <property type="match status" value="1"/>
</dbReference>
<dbReference type="EMBL" id="CVQH01000001">
    <property type="protein sequence ID" value="CRJ80219.1"/>
    <property type="molecule type" value="Genomic_DNA"/>
</dbReference>
<evidence type="ECO:0000313" key="5">
    <source>
        <dbReference type="EMBL" id="KAG7135984.1"/>
    </source>
</evidence>
<dbReference type="Pfam" id="PF08881">
    <property type="entry name" value="CVNH"/>
    <property type="match status" value="1"/>
</dbReference>
<name>A0A0G4KCE8_VERLO</name>
<keyword evidence="1" id="KW-0732">Signal</keyword>
<evidence type="ECO:0000313" key="6">
    <source>
        <dbReference type="Proteomes" id="UP000044602"/>
    </source>
</evidence>
<dbReference type="EMBL" id="CVQI01005669">
    <property type="protein sequence ID" value="CRK15194.1"/>
    <property type="molecule type" value="Genomic_DNA"/>
</dbReference>
<evidence type="ECO:0000313" key="4">
    <source>
        <dbReference type="EMBL" id="CRK15194.1"/>
    </source>
</evidence>